<name>A0A401TIP8_CHIPU</name>
<organism evidence="2 3">
    <name type="scientific">Chiloscyllium punctatum</name>
    <name type="common">Brownbanded bambooshark</name>
    <name type="synonym">Hemiscyllium punctatum</name>
    <dbReference type="NCBI Taxonomy" id="137246"/>
    <lineage>
        <taxon>Eukaryota</taxon>
        <taxon>Metazoa</taxon>
        <taxon>Chordata</taxon>
        <taxon>Craniata</taxon>
        <taxon>Vertebrata</taxon>
        <taxon>Chondrichthyes</taxon>
        <taxon>Elasmobranchii</taxon>
        <taxon>Galeomorphii</taxon>
        <taxon>Galeoidea</taxon>
        <taxon>Orectolobiformes</taxon>
        <taxon>Hemiscylliidae</taxon>
        <taxon>Chiloscyllium</taxon>
    </lineage>
</organism>
<evidence type="ECO:0000256" key="1">
    <source>
        <dbReference type="SAM" id="MobiDB-lite"/>
    </source>
</evidence>
<accession>A0A401TIP8</accession>
<protein>
    <submittedName>
        <fullName evidence="2">Uncharacterized protein</fullName>
    </submittedName>
</protein>
<dbReference type="Proteomes" id="UP000287033">
    <property type="component" value="Unassembled WGS sequence"/>
</dbReference>
<proteinExistence type="predicted"/>
<gene>
    <name evidence="2" type="ORF">chiPu_0026610</name>
</gene>
<reference evidence="2 3" key="1">
    <citation type="journal article" date="2018" name="Nat. Ecol. Evol.">
        <title>Shark genomes provide insights into elasmobranch evolution and the origin of vertebrates.</title>
        <authorList>
            <person name="Hara Y"/>
            <person name="Yamaguchi K"/>
            <person name="Onimaru K"/>
            <person name="Kadota M"/>
            <person name="Koyanagi M"/>
            <person name="Keeley SD"/>
            <person name="Tatsumi K"/>
            <person name="Tanaka K"/>
            <person name="Motone F"/>
            <person name="Kageyama Y"/>
            <person name="Nozu R"/>
            <person name="Adachi N"/>
            <person name="Nishimura O"/>
            <person name="Nakagawa R"/>
            <person name="Tanegashima C"/>
            <person name="Kiyatake I"/>
            <person name="Matsumoto R"/>
            <person name="Murakumo K"/>
            <person name="Nishida K"/>
            <person name="Terakita A"/>
            <person name="Kuratani S"/>
            <person name="Sato K"/>
            <person name="Hyodo S Kuraku.S."/>
        </authorList>
    </citation>
    <scope>NUCLEOTIDE SEQUENCE [LARGE SCALE GENOMIC DNA]</scope>
</reference>
<feature type="region of interest" description="Disordered" evidence="1">
    <location>
        <begin position="46"/>
        <end position="77"/>
    </location>
</feature>
<evidence type="ECO:0000313" key="3">
    <source>
        <dbReference type="Proteomes" id="UP000287033"/>
    </source>
</evidence>
<evidence type="ECO:0000313" key="2">
    <source>
        <dbReference type="EMBL" id="GCC42507.1"/>
    </source>
</evidence>
<sequence>RQQAGGAGAHVPKLAGTGELPAIRLKADRGHAALALALDVGIIAAVPDPSTPPPEKLPPHRQVGTQERWQRNPQNAG</sequence>
<keyword evidence="3" id="KW-1185">Reference proteome</keyword>
<dbReference type="EMBL" id="BEZZ01083852">
    <property type="protein sequence ID" value="GCC42507.1"/>
    <property type="molecule type" value="Genomic_DNA"/>
</dbReference>
<dbReference type="AlphaFoldDB" id="A0A401TIP8"/>
<feature type="non-terminal residue" evidence="2">
    <location>
        <position position="1"/>
    </location>
</feature>
<comment type="caution">
    <text evidence="2">The sequence shown here is derived from an EMBL/GenBank/DDBJ whole genome shotgun (WGS) entry which is preliminary data.</text>
</comment>
<feature type="compositionally biased region" description="Polar residues" evidence="1">
    <location>
        <begin position="63"/>
        <end position="77"/>
    </location>
</feature>